<name>A0A9X2DSA2_9BACI</name>
<keyword evidence="1" id="KW-0808">Transferase</keyword>
<protein>
    <submittedName>
        <fullName evidence="3">Glycosyltransferase</fullName>
    </submittedName>
</protein>
<dbReference type="PANTHER" id="PTHR46401">
    <property type="entry name" value="GLYCOSYLTRANSFERASE WBBK-RELATED"/>
    <property type="match status" value="1"/>
</dbReference>
<feature type="domain" description="Spore protein YkvP/CgeB glycosyl transferase-like" evidence="2">
    <location>
        <begin position="222"/>
        <end position="330"/>
    </location>
</feature>
<dbReference type="GO" id="GO:0009103">
    <property type="term" value="P:lipopolysaccharide biosynthetic process"/>
    <property type="evidence" value="ECO:0007669"/>
    <property type="project" value="TreeGrafter"/>
</dbReference>
<evidence type="ECO:0000313" key="3">
    <source>
        <dbReference type="EMBL" id="MCM3715563.1"/>
    </source>
</evidence>
<organism evidence="3 4">
    <name type="scientific">Halalkalibacter oceani</name>
    <dbReference type="NCBI Taxonomy" id="1653776"/>
    <lineage>
        <taxon>Bacteria</taxon>
        <taxon>Bacillati</taxon>
        <taxon>Bacillota</taxon>
        <taxon>Bacilli</taxon>
        <taxon>Bacillales</taxon>
        <taxon>Bacillaceae</taxon>
        <taxon>Halalkalibacter</taxon>
    </lineage>
</organism>
<comment type="caution">
    <text evidence="3">The sequence shown here is derived from an EMBL/GenBank/DDBJ whole genome shotgun (WGS) entry which is preliminary data.</text>
</comment>
<evidence type="ECO:0000313" key="4">
    <source>
        <dbReference type="Proteomes" id="UP001139179"/>
    </source>
</evidence>
<evidence type="ECO:0000256" key="1">
    <source>
        <dbReference type="ARBA" id="ARBA00022679"/>
    </source>
</evidence>
<dbReference type="Gene3D" id="3.40.50.2000">
    <property type="entry name" value="Glycogen Phosphorylase B"/>
    <property type="match status" value="1"/>
</dbReference>
<dbReference type="EMBL" id="JAMBOL010000017">
    <property type="protein sequence ID" value="MCM3715563.1"/>
    <property type="molecule type" value="Genomic_DNA"/>
</dbReference>
<dbReference type="AlphaFoldDB" id="A0A9X2DSA2"/>
<proteinExistence type="predicted"/>
<dbReference type="PANTHER" id="PTHR46401:SF2">
    <property type="entry name" value="GLYCOSYLTRANSFERASE WBBK-RELATED"/>
    <property type="match status" value="1"/>
</dbReference>
<dbReference type="SUPFAM" id="SSF53756">
    <property type="entry name" value="UDP-Glycosyltransferase/glycogen phosphorylase"/>
    <property type="match status" value="1"/>
</dbReference>
<dbReference type="Proteomes" id="UP001139179">
    <property type="component" value="Unassembled WGS sequence"/>
</dbReference>
<dbReference type="RefSeq" id="WP_251224299.1">
    <property type="nucleotide sequence ID" value="NZ_JAMBOL010000017.1"/>
</dbReference>
<dbReference type="GO" id="GO:0016757">
    <property type="term" value="F:glycosyltransferase activity"/>
    <property type="evidence" value="ECO:0007669"/>
    <property type="project" value="TreeGrafter"/>
</dbReference>
<evidence type="ECO:0000259" key="2">
    <source>
        <dbReference type="Pfam" id="PF13524"/>
    </source>
</evidence>
<accession>A0A9X2DSA2</accession>
<gene>
    <name evidence="3" type="ORF">M3202_15970</name>
</gene>
<keyword evidence="4" id="KW-1185">Reference proteome</keyword>
<reference evidence="3" key="1">
    <citation type="submission" date="2022-05" db="EMBL/GenBank/DDBJ databases">
        <title>Comparative Genomics of Spacecraft Associated Microbes.</title>
        <authorList>
            <person name="Tran M.T."/>
            <person name="Wright A."/>
            <person name="Seuylemezian A."/>
            <person name="Eisen J."/>
            <person name="Coil D."/>
        </authorList>
    </citation>
    <scope>NUCLEOTIDE SEQUENCE</scope>
    <source>
        <strain evidence="3">214.1.1</strain>
    </source>
</reference>
<sequence>MLRVCHAPMEIAGQVELICDHLKKEGVHATGYNFFHSFLDYKGTYMTDAFELQKLVNVALDHFDLFHFHNSHTFLEDFRDLQWIKDKGKKSIMHHRGNDVRSRALAVKGDSYENPYAYAESSFPEDAIQSNLETFSKLVDAAIVQDYELYKYVYPYYSKENKPVYVLPRLCPIGQYEVAVEQEVKAKPLVVHAPTDRDFKGTAYIEASVKRLQSQLPFEFKLVEKLSHEKALELYKEADIVIDQVLCGAYGNLSIEAMAMGKPVICYLRPDLVPTFPPGLPIQSANPDNLDAVLADLLGNPAKRQELGRQGRAFVEANHDSVKVIKQVLQIYQNLISG</sequence>
<dbReference type="InterPro" id="IPR055259">
    <property type="entry name" value="YkvP/CgeB_Glyco_trans-like"/>
</dbReference>
<dbReference type="Pfam" id="PF13524">
    <property type="entry name" value="Glyco_trans_1_2"/>
    <property type="match status" value="1"/>
</dbReference>